<dbReference type="EMBL" id="JALJEJ010000004">
    <property type="protein sequence ID" value="MCJ8210242.1"/>
    <property type="molecule type" value="Genomic_DNA"/>
</dbReference>
<dbReference type="InterPro" id="IPR019554">
    <property type="entry name" value="Soluble_ligand-bd"/>
</dbReference>
<feature type="transmembrane region" description="Helical" evidence="2">
    <location>
        <begin position="239"/>
        <end position="258"/>
    </location>
</feature>
<dbReference type="InterPro" id="IPR003715">
    <property type="entry name" value="Poly_export_N"/>
</dbReference>
<comment type="caution">
    <text evidence="5">The sequence shown here is derived from an EMBL/GenBank/DDBJ whole genome shotgun (WGS) entry which is preliminary data.</text>
</comment>
<keyword evidence="2" id="KW-0472">Membrane</keyword>
<dbReference type="Proteomes" id="UP001139450">
    <property type="component" value="Unassembled WGS sequence"/>
</dbReference>
<protein>
    <submittedName>
        <fullName evidence="5">Polysaccharide export protein</fullName>
    </submittedName>
</protein>
<dbReference type="RefSeq" id="WP_245130079.1">
    <property type="nucleotide sequence ID" value="NZ_JALJEJ010000004.1"/>
</dbReference>
<feature type="domain" description="Polysaccharide export protein N-terminal" evidence="3">
    <location>
        <begin position="50"/>
        <end position="144"/>
    </location>
</feature>
<organism evidence="5 6">
    <name type="scientific">Mucilaginibacter straminoryzae</name>
    <dbReference type="NCBI Taxonomy" id="2932774"/>
    <lineage>
        <taxon>Bacteria</taxon>
        <taxon>Pseudomonadati</taxon>
        <taxon>Bacteroidota</taxon>
        <taxon>Sphingobacteriia</taxon>
        <taxon>Sphingobacteriales</taxon>
        <taxon>Sphingobacteriaceae</taxon>
        <taxon>Mucilaginibacter</taxon>
    </lineage>
</organism>
<keyword evidence="6" id="KW-1185">Reference proteome</keyword>
<keyword evidence="2" id="KW-1133">Transmembrane helix</keyword>
<dbReference type="Pfam" id="PF02563">
    <property type="entry name" value="Poly_export"/>
    <property type="match status" value="1"/>
</dbReference>
<evidence type="ECO:0000256" key="2">
    <source>
        <dbReference type="SAM" id="Phobius"/>
    </source>
</evidence>
<dbReference type="GO" id="GO:0015159">
    <property type="term" value="F:polysaccharide transmembrane transporter activity"/>
    <property type="evidence" value="ECO:0007669"/>
    <property type="project" value="InterPro"/>
</dbReference>
<proteinExistence type="predicted"/>
<name>A0A9X2BBV2_9SPHI</name>
<dbReference type="Gene3D" id="3.30.1950.10">
    <property type="entry name" value="wza like domain"/>
    <property type="match status" value="1"/>
</dbReference>
<evidence type="ECO:0000256" key="1">
    <source>
        <dbReference type="ARBA" id="ARBA00022729"/>
    </source>
</evidence>
<dbReference type="PANTHER" id="PTHR33619:SF3">
    <property type="entry name" value="POLYSACCHARIDE EXPORT PROTEIN GFCE-RELATED"/>
    <property type="match status" value="1"/>
</dbReference>
<dbReference type="PROSITE" id="PS51257">
    <property type="entry name" value="PROKAR_LIPOPROTEIN"/>
    <property type="match status" value="1"/>
</dbReference>
<dbReference type="PANTHER" id="PTHR33619">
    <property type="entry name" value="POLYSACCHARIDE EXPORT PROTEIN GFCE-RELATED"/>
    <property type="match status" value="1"/>
</dbReference>
<evidence type="ECO:0000259" key="4">
    <source>
        <dbReference type="Pfam" id="PF10531"/>
    </source>
</evidence>
<evidence type="ECO:0000259" key="3">
    <source>
        <dbReference type="Pfam" id="PF02563"/>
    </source>
</evidence>
<sequence length="260" mass="28624">MSTKKKESFFSLIVLLGVMILSSCFNEKKITYFQRSGSKDTVAIAREYVPKIQPGDLLSIYVNSLSPEASSFFNPYSSSRETPDATPSLSQSAAPGYLVDGSGNITLPLVGSVAVGSLTTNEATGIIRKKLEFYLKEPTVTVRFLNFRISILGEVSKPGIYVIPNERITLPEAITLAGDLTPFAKQNSIEIIRDVNNKKEFGEVDFTKSDVFSSPYYYLHSNDIVYVKASKGKIAQTDLALRLIPIMVSIITVGVLIFRK</sequence>
<accession>A0A9X2BBV2</accession>
<evidence type="ECO:0000313" key="5">
    <source>
        <dbReference type="EMBL" id="MCJ8210242.1"/>
    </source>
</evidence>
<dbReference type="AlphaFoldDB" id="A0A9X2BBV2"/>
<evidence type="ECO:0000313" key="6">
    <source>
        <dbReference type="Proteomes" id="UP001139450"/>
    </source>
</evidence>
<keyword evidence="2" id="KW-0812">Transmembrane</keyword>
<gene>
    <name evidence="5" type="ORF">MUY27_11010</name>
</gene>
<dbReference type="InterPro" id="IPR049712">
    <property type="entry name" value="Poly_export"/>
</dbReference>
<reference evidence="5" key="1">
    <citation type="submission" date="2022-04" db="EMBL/GenBank/DDBJ databases">
        <title>Mucilaginibacter sp. RS28 isolated from freshwater.</title>
        <authorList>
            <person name="Ko S.-R."/>
        </authorList>
    </citation>
    <scope>NUCLEOTIDE SEQUENCE</scope>
    <source>
        <strain evidence="5">RS28</strain>
    </source>
</reference>
<keyword evidence="1" id="KW-0732">Signal</keyword>
<feature type="domain" description="Soluble ligand binding" evidence="4">
    <location>
        <begin position="149"/>
        <end position="194"/>
    </location>
</feature>
<dbReference type="Pfam" id="PF10531">
    <property type="entry name" value="SLBB"/>
    <property type="match status" value="1"/>
</dbReference>